<dbReference type="Pfam" id="PF03372">
    <property type="entry name" value="Exo_endo_phos"/>
    <property type="match status" value="1"/>
</dbReference>
<evidence type="ECO:0000259" key="3">
    <source>
        <dbReference type="Pfam" id="PF03372"/>
    </source>
</evidence>
<keyword evidence="4" id="KW-0378">Hydrolase</keyword>
<dbReference type="AlphaFoldDB" id="A0A8J6ZAI9"/>
<dbReference type="Gene3D" id="3.60.10.10">
    <property type="entry name" value="Endonuclease/exonuclease/phosphatase"/>
    <property type="match status" value="1"/>
</dbReference>
<keyword evidence="2" id="KW-0732">Signal</keyword>
<protein>
    <submittedName>
        <fullName evidence="4">Endonuclease/exonuclease/phosphatase family protein</fullName>
    </submittedName>
</protein>
<reference evidence="4" key="1">
    <citation type="submission" date="2020-09" db="EMBL/GenBank/DDBJ databases">
        <title>A novel bacterium of genus Mangrovicoccus, isolated from South China Sea.</title>
        <authorList>
            <person name="Huang H."/>
            <person name="Mo K."/>
            <person name="Hu Y."/>
        </authorList>
    </citation>
    <scope>NUCLEOTIDE SEQUENCE</scope>
    <source>
        <strain evidence="4">HB182678</strain>
    </source>
</reference>
<keyword evidence="4" id="KW-0540">Nuclease</keyword>
<feature type="signal peptide" evidence="2">
    <location>
        <begin position="1"/>
        <end position="17"/>
    </location>
</feature>
<name>A0A8J6ZAI9_9RHOB</name>
<evidence type="ECO:0000256" key="1">
    <source>
        <dbReference type="SAM" id="MobiDB-lite"/>
    </source>
</evidence>
<gene>
    <name evidence="4" type="ORF">ICN82_13295</name>
</gene>
<keyword evidence="4" id="KW-0255">Endonuclease</keyword>
<accession>A0A8J6ZAI9</accession>
<dbReference type="GO" id="GO:0004519">
    <property type="term" value="F:endonuclease activity"/>
    <property type="evidence" value="ECO:0007669"/>
    <property type="project" value="UniProtKB-KW"/>
</dbReference>
<dbReference type="InterPro" id="IPR036691">
    <property type="entry name" value="Endo/exonu/phosph_ase_sf"/>
</dbReference>
<dbReference type="SUPFAM" id="SSF56219">
    <property type="entry name" value="DNase I-like"/>
    <property type="match status" value="1"/>
</dbReference>
<dbReference type="EMBL" id="JACVXA010000040">
    <property type="protein sequence ID" value="MBE3639176.1"/>
    <property type="molecule type" value="Genomic_DNA"/>
</dbReference>
<proteinExistence type="predicted"/>
<dbReference type="InterPro" id="IPR005135">
    <property type="entry name" value="Endo/exonuclease/phosphatase"/>
</dbReference>
<organism evidence="4 5">
    <name type="scientific">Mangrovicoccus algicola</name>
    <dbReference type="NCBI Taxonomy" id="2771008"/>
    <lineage>
        <taxon>Bacteria</taxon>
        <taxon>Pseudomonadati</taxon>
        <taxon>Pseudomonadota</taxon>
        <taxon>Alphaproteobacteria</taxon>
        <taxon>Rhodobacterales</taxon>
        <taxon>Paracoccaceae</taxon>
        <taxon>Mangrovicoccus</taxon>
    </lineage>
</organism>
<evidence type="ECO:0000256" key="2">
    <source>
        <dbReference type="SAM" id="SignalP"/>
    </source>
</evidence>
<comment type="caution">
    <text evidence="4">The sequence shown here is derived from an EMBL/GenBank/DDBJ whole genome shotgun (WGS) entry which is preliminary data.</text>
</comment>
<dbReference type="RefSeq" id="WP_193183580.1">
    <property type="nucleotide sequence ID" value="NZ_JACVXA010000040.1"/>
</dbReference>
<dbReference type="Proteomes" id="UP000609121">
    <property type="component" value="Unassembled WGS sequence"/>
</dbReference>
<feature type="domain" description="Endonuclease/exonuclease/phosphatase" evidence="3">
    <location>
        <begin position="40"/>
        <end position="314"/>
    </location>
</feature>
<feature type="region of interest" description="Disordered" evidence="1">
    <location>
        <begin position="263"/>
        <end position="286"/>
    </location>
</feature>
<evidence type="ECO:0000313" key="4">
    <source>
        <dbReference type="EMBL" id="MBE3639176.1"/>
    </source>
</evidence>
<evidence type="ECO:0000313" key="5">
    <source>
        <dbReference type="Proteomes" id="UP000609121"/>
    </source>
</evidence>
<sequence length="333" mass="35725">MWLRALFLCLWGAAAPAAELRVAVYNAELDREGPGLLLRDILRGAEDVAAAAALIARVSPDILLLTRFDYDLDLAALSAFNDRLGPARYPHLFALRPNTGRATGLDLDRDGRLGEPEDAQGFGRFAGQNGMAILSRHPFGPARDFSALLWRDLPGARLPMAGAGPFWGAEVLDHLRLSTTGHWDVPVGIGDRVLHLLAFHASPPVFDGPEDRNGLRAAEELRFWRLYLDGAFGPPPPVFVLLGTANIDPGKGDGRRAEMRALLEDPRLQDPAPADGTGGTDTADFGAAPGRLRTDYLLPAAGISVQAAGLAWPEAAEGGRHALVWADLRLPPP</sequence>
<keyword evidence="5" id="KW-1185">Reference proteome</keyword>
<feature type="chain" id="PRO_5035258727" evidence="2">
    <location>
        <begin position="18"/>
        <end position="333"/>
    </location>
</feature>
<feature type="compositionally biased region" description="Low complexity" evidence="1">
    <location>
        <begin position="270"/>
        <end position="286"/>
    </location>
</feature>